<keyword evidence="10 15" id="KW-0274">FAD</keyword>
<proteinExistence type="inferred from homology"/>
<dbReference type="PANTHER" id="PTHR22749:SF6">
    <property type="entry name" value="RIBOFLAVIN KINASE"/>
    <property type="match status" value="1"/>
</dbReference>
<gene>
    <name evidence="17" type="ORF">SCABRO_00557</name>
</gene>
<dbReference type="EC" id="2.7.7.2" evidence="15"/>
<evidence type="ECO:0000256" key="14">
    <source>
        <dbReference type="ARBA" id="ARBA00049494"/>
    </source>
</evidence>
<keyword evidence="6 15" id="KW-0808">Transferase</keyword>
<dbReference type="eggNOG" id="COG0196">
    <property type="taxonomic scope" value="Bacteria"/>
</dbReference>
<evidence type="ECO:0000256" key="6">
    <source>
        <dbReference type="ARBA" id="ARBA00022679"/>
    </source>
</evidence>
<dbReference type="InterPro" id="IPR002606">
    <property type="entry name" value="Riboflavin_kinase_bac"/>
</dbReference>
<dbReference type="NCBIfam" id="NF004160">
    <property type="entry name" value="PRK05627.1-3"/>
    <property type="match status" value="1"/>
</dbReference>
<comment type="pathway">
    <text evidence="3 15">Cofactor biosynthesis; FMN biosynthesis; FMN from riboflavin (ATP route): step 1/1.</text>
</comment>
<evidence type="ECO:0000256" key="3">
    <source>
        <dbReference type="ARBA" id="ARBA00005201"/>
    </source>
</evidence>
<protein>
    <recommendedName>
        <fullName evidence="15">Riboflavin biosynthesis protein</fullName>
    </recommendedName>
    <domain>
        <recommendedName>
            <fullName evidence="15">Riboflavin kinase</fullName>
            <ecNumber evidence="15">2.7.1.26</ecNumber>
        </recommendedName>
        <alternativeName>
            <fullName evidence="15">Flavokinase</fullName>
        </alternativeName>
    </domain>
    <domain>
        <recommendedName>
            <fullName evidence="15">FMN adenylyltransferase</fullName>
            <ecNumber evidence="15">2.7.7.2</ecNumber>
        </recommendedName>
        <alternativeName>
            <fullName evidence="15">FAD pyrophosphorylase</fullName>
        </alternativeName>
        <alternativeName>
            <fullName evidence="15">FAD synthase</fullName>
        </alternativeName>
    </domain>
</protein>
<dbReference type="InterPro" id="IPR004821">
    <property type="entry name" value="Cyt_trans-like"/>
</dbReference>
<dbReference type="PIRSF" id="PIRSF004491">
    <property type="entry name" value="FAD_Synth"/>
    <property type="match status" value="1"/>
</dbReference>
<evidence type="ECO:0000256" key="4">
    <source>
        <dbReference type="ARBA" id="ARBA00022630"/>
    </source>
</evidence>
<dbReference type="InterPro" id="IPR014729">
    <property type="entry name" value="Rossmann-like_a/b/a_fold"/>
</dbReference>
<dbReference type="Gene3D" id="2.40.30.30">
    <property type="entry name" value="Riboflavin kinase-like"/>
    <property type="match status" value="1"/>
</dbReference>
<dbReference type="UniPathway" id="UPA00277">
    <property type="reaction ID" value="UER00407"/>
</dbReference>
<dbReference type="PATRIC" id="fig|237368.3.peg.605"/>
<dbReference type="FunFam" id="3.40.50.620:FF:000021">
    <property type="entry name" value="Riboflavin biosynthesis protein"/>
    <property type="match status" value="1"/>
</dbReference>
<evidence type="ECO:0000256" key="9">
    <source>
        <dbReference type="ARBA" id="ARBA00022777"/>
    </source>
</evidence>
<dbReference type="SUPFAM" id="SSF52374">
    <property type="entry name" value="Nucleotidylyl transferase"/>
    <property type="match status" value="1"/>
</dbReference>
<dbReference type="Pfam" id="PF06574">
    <property type="entry name" value="FAD_syn"/>
    <property type="match status" value="1"/>
</dbReference>
<evidence type="ECO:0000256" key="5">
    <source>
        <dbReference type="ARBA" id="ARBA00022643"/>
    </source>
</evidence>
<keyword evidence="8 15" id="KW-0547">Nucleotide-binding</keyword>
<dbReference type="Gene3D" id="3.40.50.620">
    <property type="entry name" value="HUPs"/>
    <property type="match status" value="1"/>
</dbReference>
<dbReference type="EMBL" id="JRYO01000041">
    <property type="protein sequence ID" value="KHE93690.1"/>
    <property type="molecule type" value="Genomic_DNA"/>
</dbReference>
<dbReference type="SUPFAM" id="SSF82114">
    <property type="entry name" value="Riboflavin kinase-like"/>
    <property type="match status" value="1"/>
</dbReference>
<dbReference type="InterPro" id="IPR015865">
    <property type="entry name" value="Riboflavin_kinase_bac/euk"/>
</dbReference>
<comment type="caution">
    <text evidence="17">The sequence shown here is derived from an EMBL/GenBank/DDBJ whole genome shotgun (WGS) entry which is preliminary data.</text>
</comment>
<dbReference type="InterPro" id="IPR023468">
    <property type="entry name" value="Riboflavin_kinase"/>
</dbReference>
<evidence type="ECO:0000256" key="15">
    <source>
        <dbReference type="PIRNR" id="PIRNR004491"/>
    </source>
</evidence>
<evidence type="ECO:0000256" key="2">
    <source>
        <dbReference type="ARBA" id="ARBA00004726"/>
    </source>
</evidence>
<dbReference type="AlphaFoldDB" id="A0A0B0ESN6"/>
<evidence type="ECO:0000256" key="8">
    <source>
        <dbReference type="ARBA" id="ARBA00022741"/>
    </source>
</evidence>
<evidence type="ECO:0000256" key="7">
    <source>
        <dbReference type="ARBA" id="ARBA00022695"/>
    </source>
</evidence>
<dbReference type="NCBIfam" id="TIGR00083">
    <property type="entry name" value="ribF"/>
    <property type="match status" value="1"/>
</dbReference>
<reference evidence="17 18" key="1">
    <citation type="submission" date="2014-10" db="EMBL/GenBank/DDBJ databases">
        <title>Draft genome of anammox bacterium scalindua brodae, obtained using differential coverage binning of sequence data from two enrichment reactors.</title>
        <authorList>
            <person name="Speth D.R."/>
            <person name="Russ L."/>
            <person name="Kartal B."/>
            <person name="Op den Camp H.J."/>
            <person name="Dutilh B.E."/>
            <person name="Jetten M.S."/>
        </authorList>
    </citation>
    <scope>NUCLEOTIDE SEQUENCE [LARGE SCALE GENOMIC DNA]</scope>
    <source>
        <strain evidence="17">RU1</strain>
    </source>
</reference>
<comment type="function">
    <text evidence="1">Catalyzes the phosphorylation of riboflavin to FMN followed by the adenylation of FMN to FAD.</text>
</comment>
<evidence type="ECO:0000256" key="11">
    <source>
        <dbReference type="ARBA" id="ARBA00022840"/>
    </source>
</evidence>
<evidence type="ECO:0000259" key="16">
    <source>
        <dbReference type="SMART" id="SM00904"/>
    </source>
</evidence>
<evidence type="ECO:0000256" key="13">
    <source>
        <dbReference type="ARBA" id="ARBA00047880"/>
    </source>
</evidence>
<keyword evidence="4 15" id="KW-0285">Flavoprotein</keyword>
<dbReference type="GO" id="GO:0009231">
    <property type="term" value="P:riboflavin biosynthetic process"/>
    <property type="evidence" value="ECO:0007669"/>
    <property type="project" value="InterPro"/>
</dbReference>
<dbReference type="InterPro" id="IPR023465">
    <property type="entry name" value="Riboflavin_kinase_dom_sf"/>
</dbReference>
<dbReference type="NCBIfam" id="NF004162">
    <property type="entry name" value="PRK05627.1-5"/>
    <property type="match status" value="1"/>
</dbReference>
<evidence type="ECO:0000256" key="10">
    <source>
        <dbReference type="ARBA" id="ARBA00022827"/>
    </source>
</evidence>
<keyword evidence="11 15" id="KW-0067">ATP-binding</keyword>
<dbReference type="PANTHER" id="PTHR22749">
    <property type="entry name" value="RIBOFLAVIN KINASE/FMN ADENYLYLTRANSFERASE"/>
    <property type="match status" value="1"/>
</dbReference>
<dbReference type="EC" id="2.7.1.26" evidence="15"/>
<accession>A0A0B0ESN6</accession>
<keyword evidence="5 15" id="KW-0288">FMN</keyword>
<sequence>MDTIFGIKQIQKKLTCPVVTLGVFDGVHSGHQKVIQKAIDLASRKNGESIILTFDRHPKSVLSQARQSCITSLEHRLVLFEQLGVDISVVLEFTEEIAEISAEDFITKILYEWLGAKVIVLGFNCSFGKDRRGNASMVSKYAEKYGFEVVACDPLEFEGEITSSTTIRKHIIQGNLQKARGMLGRRVSVFGTVVKGSGRGKGLGFPTANLNLHHEIKPPSGVYATKAFLEGREYNAITNIGTCPTFGESTDDDEPVVEVHIIDFNDSIYGKDLEVQFLYKLREETRFESADELKLQLERDRMRFMNKPSEKVFAE</sequence>
<evidence type="ECO:0000313" key="18">
    <source>
        <dbReference type="Proteomes" id="UP000030652"/>
    </source>
</evidence>
<dbReference type="NCBIfam" id="TIGR00125">
    <property type="entry name" value="cyt_tran_rel"/>
    <property type="match status" value="1"/>
</dbReference>
<dbReference type="InterPro" id="IPR015864">
    <property type="entry name" value="FAD_synthase"/>
</dbReference>
<feature type="domain" description="Riboflavin kinase" evidence="16">
    <location>
        <begin position="182"/>
        <end position="306"/>
    </location>
</feature>
<dbReference type="Proteomes" id="UP000030652">
    <property type="component" value="Unassembled WGS sequence"/>
</dbReference>
<name>A0A0B0ESN6_9BACT</name>
<dbReference type="GO" id="GO:0003919">
    <property type="term" value="F:FMN adenylyltransferase activity"/>
    <property type="evidence" value="ECO:0007669"/>
    <property type="project" value="UniProtKB-UniRule"/>
</dbReference>
<keyword evidence="9 15" id="KW-0418">Kinase</keyword>
<comment type="catalytic activity">
    <reaction evidence="13 15">
        <text>riboflavin + ATP = FMN + ADP + H(+)</text>
        <dbReference type="Rhea" id="RHEA:14357"/>
        <dbReference type="ChEBI" id="CHEBI:15378"/>
        <dbReference type="ChEBI" id="CHEBI:30616"/>
        <dbReference type="ChEBI" id="CHEBI:57986"/>
        <dbReference type="ChEBI" id="CHEBI:58210"/>
        <dbReference type="ChEBI" id="CHEBI:456216"/>
        <dbReference type="EC" id="2.7.1.26"/>
    </reaction>
</comment>
<keyword evidence="7 15" id="KW-0548">Nucleotidyltransferase</keyword>
<keyword evidence="12" id="KW-0511">Multifunctional enzyme</keyword>
<organism evidence="17 18">
    <name type="scientific">Candidatus Scalindua brodae</name>
    <dbReference type="NCBI Taxonomy" id="237368"/>
    <lineage>
        <taxon>Bacteria</taxon>
        <taxon>Pseudomonadati</taxon>
        <taxon>Planctomycetota</taxon>
        <taxon>Candidatus Brocadiia</taxon>
        <taxon>Candidatus Brocadiales</taxon>
        <taxon>Candidatus Scalinduaceae</taxon>
        <taxon>Candidatus Scalindua</taxon>
    </lineage>
</organism>
<evidence type="ECO:0000256" key="12">
    <source>
        <dbReference type="ARBA" id="ARBA00023268"/>
    </source>
</evidence>
<dbReference type="GO" id="GO:0009398">
    <property type="term" value="P:FMN biosynthetic process"/>
    <property type="evidence" value="ECO:0007669"/>
    <property type="project" value="UniProtKB-UniRule"/>
</dbReference>
<dbReference type="UniPathway" id="UPA00276">
    <property type="reaction ID" value="UER00406"/>
</dbReference>
<dbReference type="Pfam" id="PF01687">
    <property type="entry name" value="Flavokinase"/>
    <property type="match status" value="1"/>
</dbReference>
<dbReference type="GO" id="GO:0005524">
    <property type="term" value="F:ATP binding"/>
    <property type="evidence" value="ECO:0007669"/>
    <property type="project" value="UniProtKB-UniRule"/>
</dbReference>
<comment type="similarity">
    <text evidence="15">Belongs to the ribF family.</text>
</comment>
<comment type="catalytic activity">
    <reaction evidence="14 15">
        <text>FMN + ATP + H(+) = FAD + diphosphate</text>
        <dbReference type="Rhea" id="RHEA:17237"/>
        <dbReference type="ChEBI" id="CHEBI:15378"/>
        <dbReference type="ChEBI" id="CHEBI:30616"/>
        <dbReference type="ChEBI" id="CHEBI:33019"/>
        <dbReference type="ChEBI" id="CHEBI:57692"/>
        <dbReference type="ChEBI" id="CHEBI:58210"/>
        <dbReference type="EC" id="2.7.7.2"/>
    </reaction>
</comment>
<dbReference type="CDD" id="cd02064">
    <property type="entry name" value="FAD_synthetase_N"/>
    <property type="match status" value="1"/>
</dbReference>
<dbReference type="GO" id="GO:0008531">
    <property type="term" value="F:riboflavin kinase activity"/>
    <property type="evidence" value="ECO:0007669"/>
    <property type="project" value="UniProtKB-UniRule"/>
</dbReference>
<dbReference type="GO" id="GO:0006747">
    <property type="term" value="P:FAD biosynthetic process"/>
    <property type="evidence" value="ECO:0007669"/>
    <property type="project" value="UniProtKB-UniRule"/>
</dbReference>
<evidence type="ECO:0000256" key="1">
    <source>
        <dbReference type="ARBA" id="ARBA00002121"/>
    </source>
</evidence>
<comment type="pathway">
    <text evidence="2 15">Cofactor biosynthesis; FAD biosynthesis; FAD from FMN: step 1/1.</text>
</comment>
<dbReference type="SMART" id="SM00904">
    <property type="entry name" value="Flavokinase"/>
    <property type="match status" value="1"/>
</dbReference>
<evidence type="ECO:0000313" key="17">
    <source>
        <dbReference type="EMBL" id="KHE93690.1"/>
    </source>
</evidence>